<dbReference type="HOGENOM" id="CLU_047675_0_1_9"/>
<proteinExistence type="predicted"/>
<keyword evidence="5" id="KW-0472">Membrane</keyword>
<protein>
    <recommendedName>
        <fullName evidence="2">N-acetylmuramoyl-L-alanine amidase</fullName>
        <ecNumber evidence="2">3.5.1.28</ecNumber>
    </recommendedName>
</protein>
<dbReference type="eggNOG" id="COG5632">
    <property type="taxonomic scope" value="Bacteria"/>
</dbReference>
<evidence type="ECO:0000256" key="4">
    <source>
        <dbReference type="ARBA" id="ARBA00023316"/>
    </source>
</evidence>
<evidence type="ECO:0000256" key="5">
    <source>
        <dbReference type="SAM" id="Phobius"/>
    </source>
</evidence>
<dbReference type="EC" id="3.5.1.28" evidence="2"/>
<keyword evidence="4" id="KW-0961">Cell wall biogenesis/degradation</keyword>
<dbReference type="STRING" id="45851.BHV86_08725"/>
<reference evidence="7 8" key="1">
    <citation type="submission" date="2010-02" db="EMBL/GenBank/DDBJ databases">
        <authorList>
            <person name="Weinstock G."/>
            <person name="Sodergren E."/>
            <person name="Clifton S."/>
            <person name="Fulton L."/>
            <person name="Fulton B."/>
            <person name="Courtney L."/>
            <person name="Fronick C."/>
            <person name="Harrison M."/>
            <person name="Strong C."/>
            <person name="Farmer C."/>
            <person name="Delahaunty K."/>
            <person name="Markovic C."/>
            <person name="Hall O."/>
            <person name="Minx P."/>
            <person name="Tomlinson C."/>
            <person name="Mitreva M."/>
            <person name="Nelson J."/>
            <person name="Hou S."/>
            <person name="Wollam A."/>
            <person name="Pepin K.H."/>
            <person name="Johnson M."/>
            <person name="Bhonagiri V."/>
            <person name="Zhang X."/>
            <person name="Suruliraj S."/>
            <person name="Warren W."/>
            <person name="Chinwalla A."/>
            <person name="Mardis E.R."/>
            <person name="Wilson R.K."/>
        </authorList>
    </citation>
    <scope>NUCLEOTIDE SEQUENCE [LARGE SCALE GENOMIC DNA]</scope>
    <source>
        <strain evidence="7 8">DSM 2876</strain>
    </source>
</reference>
<dbReference type="SUPFAM" id="SSF55846">
    <property type="entry name" value="N-acetylmuramoyl-L-alanine amidase-like"/>
    <property type="match status" value="1"/>
</dbReference>
<sequence length="229" mass="25838">MILSGEYTMRRLKLTFLTSLIILILVFFLGLLSLQLRNKKNDGSKSDISGNKTEDTKAEDVDAFLLSDNIQQEILPVNPYSRPGDKVSKVTAIVVHYVGNPGTTAEQNRSYFNNLAELKNAYASSHYVVGLQGEIIQCVPLDEIAYASNNRNYDTISIECCHQDAEGRFTDDTYNSLVRLVAALCRTYGLNPETDVIRHYDVTGKLCPIYYVNNPDEWYAFKLSVKNEM</sequence>
<organism evidence="7 8">
    <name type="scientific">Eshraghiella crossota DSM 2876</name>
    <dbReference type="NCBI Taxonomy" id="511680"/>
    <lineage>
        <taxon>Bacteria</taxon>
        <taxon>Bacillati</taxon>
        <taxon>Bacillota</taxon>
        <taxon>Clostridia</taxon>
        <taxon>Lachnospirales</taxon>
        <taxon>Lachnospiraceae</taxon>
        <taxon>Eshraghiella</taxon>
    </lineage>
</organism>
<dbReference type="SMART" id="SM00644">
    <property type="entry name" value="Ami_2"/>
    <property type="match status" value="1"/>
</dbReference>
<comment type="caution">
    <text evidence="7">The sequence shown here is derived from an EMBL/GenBank/DDBJ whole genome shotgun (WGS) entry which is preliminary data.</text>
</comment>
<evidence type="ECO:0000256" key="1">
    <source>
        <dbReference type="ARBA" id="ARBA00001561"/>
    </source>
</evidence>
<keyword evidence="8" id="KW-1185">Reference proteome</keyword>
<dbReference type="PANTHER" id="PTHR30417">
    <property type="entry name" value="N-ACETYLMURAMOYL-L-ALANINE AMIDASE AMID"/>
    <property type="match status" value="1"/>
</dbReference>
<dbReference type="InterPro" id="IPR002502">
    <property type="entry name" value="Amidase_domain"/>
</dbReference>
<evidence type="ECO:0000259" key="6">
    <source>
        <dbReference type="SMART" id="SM00644"/>
    </source>
</evidence>
<feature type="transmembrane region" description="Helical" evidence="5">
    <location>
        <begin position="12"/>
        <end position="34"/>
    </location>
</feature>
<dbReference type="PANTHER" id="PTHR30417:SF1">
    <property type="entry name" value="N-ACETYLMURAMOYL-L-ALANINE AMIDASE AMID"/>
    <property type="match status" value="1"/>
</dbReference>
<name>D4S1F6_9FIRM</name>
<keyword evidence="3" id="KW-0378">Hydrolase</keyword>
<dbReference type="GO" id="GO:0009254">
    <property type="term" value="P:peptidoglycan turnover"/>
    <property type="evidence" value="ECO:0007669"/>
    <property type="project" value="TreeGrafter"/>
</dbReference>
<dbReference type="Proteomes" id="UP000006238">
    <property type="component" value="Unassembled WGS sequence"/>
</dbReference>
<dbReference type="Pfam" id="PF01510">
    <property type="entry name" value="Amidase_2"/>
    <property type="match status" value="1"/>
</dbReference>
<dbReference type="GO" id="GO:0009253">
    <property type="term" value="P:peptidoglycan catabolic process"/>
    <property type="evidence" value="ECO:0007669"/>
    <property type="project" value="InterPro"/>
</dbReference>
<accession>D4S1F6</accession>
<keyword evidence="5" id="KW-1133">Transmembrane helix</keyword>
<evidence type="ECO:0000313" key="7">
    <source>
        <dbReference type="EMBL" id="EFF67895.1"/>
    </source>
</evidence>
<gene>
    <name evidence="7" type="ORF">BUTYVIB_01926</name>
</gene>
<dbReference type="CDD" id="cd06583">
    <property type="entry name" value="PGRP"/>
    <property type="match status" value="1"/>
</dbReference>
<comment type="catalytic activity">
    <reaction evidence="1">
        <text>Hydrolyzes the link between N-acetylmuramoyl residues and L-amino acid residues in certain cell-wall glycopeptides.</text>
        <dbReference type="EC" id="3.5.1.28"/>
    </reaction>
</comment>
<feature type="domain" description="N-acetylmuramoyl-L-alanine amidase" evidence="6">
    <location>
        <begin position="77"/>
        <end position="209"/>
    </location>
</feature>
<dbReference type="InterPro" id="IPR036505">
    <property type="entry name" value="Amidase/PGRP_sf"/>
</dbReference>
<dbReference type="InterPro" id="IPR051206">
    <property type="entry name" value="NAMLAA_amidase_2"/>
</dbReference>
<dbReference type="GO" id="GO:0008745">
    <property type="term" value="F:N-acetylmuramoyl-L-alanine amidase activity"/>
    <property type="evidence" value="ECO:0007669"/>
    <property type="project" value="UniProtKB-EC"/>
</dbReference>
<keyword evidence="5" id="KW-0812">Transmembrane</keyword>
<dbReference type="AlphaFoldDB" id="D4S1F6"/>
<evidence type="ECO:0000313" key="8">
    <source>
        <dbReference type="Proteomes" id="UP000006238"/>
    </source>
</evidence>
<evidence type="ECO:0000256" key="3">
    <source>
        <dbReference type="ARBA" id="ARBA00022801"/>
    </source>
</evidence>
<evidence type="ECO:0000256" key="2">
    <source>
        <dbReference type="ARBA" id="ARBA00011901"/>
    </source>
</evidence>
<dbReference type="EMBL" id="ABWN01000034">
    <property type="protein sequence ID" value="EFF67895.1"/>
    <property type="molecule type" value="Genomic_DNA"/>
</dbReference>
<dbReference type="Gene3D" id="3.40.80.10">
    <property type="entry name" value="Peptidoglycan recognition protein-like"/>
    <property type="match status" value="1"/>
</dbReference>
<dbReference type="GO" id="GO:0071555">
    <property type="term" value="P:cell wall organization"/>
    <property type="evidence" value="ECO:0007669"/>
    <property type="project" value="UniProtKB-KW"/>
</dbReference>